<organism evidence="1 2">
    <name type="scientific">Russula earlei</name>
    <dbReference type="NCBI Taxonomy" id="71964"/>
    <lineage>
        <taxon>Eukaryota</taxon>
        <taxon>Fungi</taxon>
        <taxon>Dikarya</taxon>
        <taxon>Basidiomycota</taxon>
        <taxon>Agaricomycotina</taxon>
        <taxon>Agaricomycetes</taxon>
        <taxon>Russulales</taxon>
        <taxon>Russulaceae</taxon>
        <taxon>Russula</taxon>
    </lineage>
</organism>
<sequence length="620" mass="65774">MGGASSTQRGGKVAQVHTVLQEVKNANEPKDTAQAANIAKDHLIYPNTEQEPQKGDAKPAIPYTDTTNRAMNFPDGAASMLTCSTHGVPNVNLPRFTNVVAPSETRPRLDVVISQQVKDAPNNALQRTQMRDPKIGIQSKKRTRRVRVKGKGAEALQEGAENIPPPLAAQQNTLSGRRRGPSRGENRTRPGPRRGRATNSTTAQVADDDSSRSAEGVVEGDVKDGGCHARINGTRDGGRKGNSRPRRRLPSQGGARKNSGSGLGMVEEEMELPKADRESDDKSADRRLSEGEGDRRSIPGPHESATASSPCEDTEPVAEGDDASTAQPLPSSARRRAKEYIQRRTRERSVDAARRHIANPRAQLDLPEGPVAKASGGTSASMSDAKQPDQFAFDPEASPFTPNATSSPRQASVSSIGVQSFSSPTPLPSHGNRKVAPLILPKGPNKGTRSEPARRDLVPATLAYPYAGANSSHAEQIALVRLQAYYNWLAGSIPATGVGIGLSAWEHMDMSGGSGGLSGGVALGRLSQSQSLSQGRGKGQCRKSSGAYAHPKEHVVFSPREHEGTEVGSESALPQGSGTVKAGEDEKGKERGKWDGKWGLREVTGKEIGWSWGQGDSSGG</sequence>
<evidence type="ECO:0000313" key="1">
    <source>
        <dbReference type="EMBL" id="KAI9513247.1"/>
    </source>
</evidence>
<proteinExistence type="predicted"/>
<comment type="caution">
    <text evidence="1">The sequence shown here is derived from an EMBL/GenBank/DDBJ whole genome shotgun (WGS) entry which is preliminary data.</text>
</comment>
<accession>A0ACC0UP24</accession>
<protein>
    <submittedName>
        <fullName evidence="1">Uncharacterized protein</fullName>
    </submittedName>
</protein>
<reference evidence="1" key="1">
    <citation type="submission" date="2021-03" db="EMBL/GenBank/DDBJ databases">
        <title>Evolutionary priming and transition to the ectomycorrhizal habit in an iconic lineage of mushroom-forming fungi: is preadaptation a requirement?</title>
        <authorList>
            <consortium name="DOE Joint Genome Institute"/>
            <person name="Looney B.P."/>
            <person name="Miyauchi S."/>
            <person name="Morin E."/>
            <person name="Drula E."/>
            <person name="Courty P.E."/>
            <person name="Chicoki N."/>
            <person name="Fauchery L."/>
            <person name="Kohler A."/>
            <person name="Kuo A."/>
            <person name="LaButti K."/>
            <person name="Pangilinan J."/>
            <person name="Lipzen A."/>
            <person name="Riley R."/>
            <person name="Andreopoulos W."/>
            <person name="He G."/>
            <person name="Johnson J."/>
            <person name="Barry K.W."/>
            <person name="Grigoriev I.V."/>
            <person name="Nagy L."/>
            <person name="Hibbett D."/>
            <person name="Henrissat B."/>
            <person name="Matheny P.B."/>
            <person name="Labbe J."/>
            <person name="Martin A.F."/>
        </authorList>
    </citation>
    <scope>NUCLEOTIDE SEQUENCE</scope>
    <source>
        <strain evidence="1">BPL698</strain>
    </source>
</reference>
<evidence type="ECO:0000313" key="2">
    <source>
        <dbReference type="Proteomes" id="UP001207468"/>
    </source>
</evidence>
<dbReference type="EMBL" id="JAGFNK010000002">
    <property type="protein sequence ID" value="KAI9513247.1"/>
    <property type="molecule type" value="Genomic_DNA"/>
</dbReference>
<gene>
    <name evidence="1" type="ORF">F5148DRAFT_1157210</name>
</gene>
<keyword evidence="2" id="KW-1185">Reference proteome</keyword>
<dbReference type="Proteomes" id="UP001207468">
    <property type="component" value="Unassembled WGS sequence"/>
</dbReference>
<name>A0ACC0UP24_9AGAM</name>